<dbReference type="EMBL" id="BJMH01000004">
    <property type="protein sequence ID" value="GEB31513.1"/>
    <property type="molecule type" value="Genomic_DNA"/>
</dbReference>
<sequence length="165" mass="18864">MGTSDVQAPALTYQLMTMCMIRDGDRVLLLNRPSSKGFPGYIAPGGKVDFPESLTEAAIREVYEETGLRVTDLAFKGVDEYVVPATGFRYIVFNYLATRFEGELLTHPPEGELHWISLDEIDQVPMQPWFRRRFPLFFEPGTFEISIVWDEEKQEPIAEKIKQLG</sequence>
<dbReference type="Pfam" id="PF00293">
    <property type="entry name" value="NUDIX"/>
    <property type="match status" value="1"/>
</dbReference>
<evidence type="ECO:0000313" key="5">
    <source>
        <dbReference type="Proteomes" id="UP000316882"/>
    </source>
</evidence>
<dbReference type="GO" id="GO:0016787">
    <property type="term" value="F:hydrolase activity"/>
    <property type="evidence" value="ECO:0007669"/>
    <property type="project" value="UniProtKB-KW"/>
</dbReference>
<reference evidence="4 5" key="1">
    <citation type="submission" date="2019-06" db="EMBL/GenBank/DDBJ databases">
        <title>Whole genome shotgun sequence of Brevibacillus parabrevis NBRC 12334.</title>
        <authorList>
            <person name="Hosoyama A."/>
            <person name="Uohara A."/>
            <person name="Ohji S."/>
            <person name="Ichikawa N."/>
        </authorList>
    </citation>
    <scope>NUCLEOTIDE SEQUENCE [LARGE SCALE GENOMIC DNA]</scope>
    <source>
        <strain evidence="4 5">NBRC 12334</strain>
    </source>
</reference>
<accession>A0A4Y3PD62</accession>
<dbReference type="PROSITE" id="PS51462">
    <property type="entry name" value="NUDIX"/>
    <property type="match status" value="1"/>
</dbReference>
<keyword evidence="2" id="KW-0378">Hydrolase</keyword>
<feature type="domain" description="Nudix hydrolase" evidence="3">
    <location>
        <begin position="12"/>
        <end position="139"/>
    </location>
</feature>
<name>A0A4Y3PD62_BREPA</name>
<evidence type="ECO:0000256" key="1">
    <source>
        <dbReference type="ARBA" id="ARBA00001946"/>
    </source>
</evidence>
<dbReference type="InterPro" id="IPR015797">
    <property type="entry name" value="NUDIX_hydrolase-like_dom_sf"/>
</dbReference>
<proteinExistence type="predicted"/>
<comment type="cofactor">
    <cofactor evidence="1">
        <name>Mg(2+)</name>
        <dbReference type="ChEBI" id="CHEBI:18420"/>
    </cofactor>
</comment>
<dbReference type="PROSITE" id="PS00893">
    <property type="entry name" value="NUDIX_BOX"/>
    <property type="match status" value="1"/>
</dbReference>
<dbReference type="SUPFAM" id="SSF55811">
    <property type="entry name" value="Nudix"/>
    <property type="match status" value="1"/>
</dbReference>
<dbReference type="CDD" id="cd18875">
    <property type="entry name" value="NUDIX_Hydrolase"/>
    <property type="match status" value="1"/>
</dbReference>
<dbReference type="GeneID" id="87613858"/>
<dbReference type="AlphaFoldDB" id="A0A4Y3PD62"/>
<evidence type="ECO:0000259" key="3">
    <source>
        <dbReference type="PROSITE" id="PS51462"/>
    </source>
</evidence>
<comment type="caution">
    <text evidence="4">The sequence shown here is derived from an EMBL/GenBank/DDBJ whole genome shotgun (WGS) entry which is preliminary data.</text>
</comment>
<protein>
    <submittedName>
        <fullName evidence="4">7,8-dihydro-8-oxoguanine triphosphatase</fullName>
    </submittedName>
</protein>
<dbReference type="InterPro" id="IPR000086">
    <property type="entry name" value="NUDIX_hydrolase_dom"/>
</dbReference>
<evidence type="ECO:0000313" key="4">
    <source>
        <dbReference type="EMBL" id="GEB31513.1"/>
    </source>
</evidence>
<dbReference type="PANTHER" id="PTHR43046:SF14">
    <property type="entry name" value="MUTT_NUDIX FAMILY PROTEIN"/>
    <property type="match status" value="1"/>
</dbReference>
<keyword evidence="5" id="KW-1185">Reference proteome</keyword>
<gene>
    <name evidence="4" type="ORF">BPA01_10930</name>
</gene>
<dbReference type="RefSeq" id="WP_122965760.1">
    <property type="nucleotide sequence ID" value="NZ_BJMH01000004.1"/>
</dbReference>
<dbReference type="STRING" id="54914.AV540_23080"/>
<dbReference type="Gene3D" id="3.90.79.10">
    <property type="entry name" value="Nucleoside Triphosphate Pyrophosphohydrolase"/>
    <property type="match status" value="1"/>
</dbReference>
<dbReference type="PANTHER" id="PTHR43046">
    <property type="entry name" value="GDP-MANNOSE MANNOSYL HYDROLASE"/>
    <property type="match status" value="1"/>
</dbReference>
<organism evidence="4 5">
    <name type="scientific">Brevibacillus parabrevis</name>
    <dbReference type="NCBI Taxonomy" id="54914"/>
    <lineage>
        <taxon>Bacteria</taxon>
        <taxon>Bacillati</taxon>
        <taxon>Bacillota</taxon>
        <taxon>Bacilli</taxon>
        <taxon>Bacillales</taxon>
        <taxon>Paenibacillaceae</taxon>
        <taxon>Brevibacillus</taxon>
    </lineage>
</organism>
<dbReference type="Proteomes" id="UP000316882">
    <property type="component" value="Unassembled WGS sequence"/>
</dbReference>
<dbReference type="InterPro" id="IPR020084">
    <property type="entry name" value="NUDIX_hydrolase_CS"/>
</dbReference>
<evidence type="ECO:0000256" key="2">
    <source>
        <dbReference type="ARBA" id="ARBA00022801"/>
    </source>
</evidence>